<dbReference type="Proteomes" id="UP000248395">
    <property type="component" value="Unassembled WGS sequence"/>
</dbReference>
<keyword evidence="3" id="KW-0732">Signal</keyword>
<name>A0A318J1Q0_9NEIS</name>
<evidence type="ECO:0000313" key="7">
    <source>
        <dbReference type="Proteomes" id="UP000248395"/>
    </source>
</evidence>
<keyword evidence="7" id="KW-1185">Reference proteome</keyword>
<dbReference type="SMART" id="SM00062">
    <property type="entry name" value="PBPb"/>
    <property type="match status" value="1"/>
</dbReference>
<dbReference type="Pfam" id="PF00497">
    <property type="entry name" value="SBP_bac_3"/>
    <property type="match status" value="1"/>
</dbReference>
<dbReference type="PROSITE" id="PS01039">
    <property type="entry name" value="SBP_BACTERIAL_3"/>
    <property type="match status" value="1"/>
</dbReference>
<dbReference type="Gene3D" id="3.40.190.10">
    <property type="entry name" value="Periplasmic binding protein-like II"/>
    <property type="match status" value="2"/>
</dbReference>
<organism evidence="6 7">
    <name type="scientific">Aquitalea magnusonii</name>
    <dbReference type="NCBI Taxonomy" id="332411"/>
    <lineage>
        <taxon>Bacteria</taxon>
        <taxon>Pseudomonadati</taxon>
        <taxon>Pseudomonadota</taxon>
        <taxon>Betaproteobacteria</taxon>
        <taxon>Neisseriales</taxon>
        <taxon>Chromobacteriaceae</taxon>
        <taxon>Aquitalea</taxon>
    </lineage>
</organism>
<evidence type="ECO:0000256" key="3">
    <source>
        <dbReference type="ARBA" id="ARBA00022729"/>
    </source>
</evidence>
<dbReference type="CDD" id="cd13703">
    <property type="entry name" value="PBP2_HisJ_LAO"/>
    <property type="match status" value="1"/>
</dbReference>
<evidence type="ECO:0000259" key="5">
    <source>
        <dbReference type="SMART" id="SM00062"/>
    </source>
</evidence>
<reference evidence="6 7" key="1">
    <citation type="submission" date="2018-05" db="EMBL/GenBank/DDBJ databases">
        <title>Genomic Encyclopedia of Type Strains, Phase IV (KMG-IV): sequencing the most valuable type-strain genomes for metagenomic binning, comparative biology and taxonomic classification.</title>
        <authorList>
            <person name="Goeker M."/>
        </authorList>
    </citation>
    <scope>NUCLEOTIDE SEQUENCE [LARGE SCALE GENOMIC DNA]</scope>
    <source>
        <strain evidence="6 7">DSM 25134</strain>
    </source>
</reference>
<comment type="subcellular location">
    <subcellularLocation>
        <location evidence="1">Cell envelope</location>
    </subcellularLocation>
</comment>
<evidence type="ECO:0000256" key="1">
    <source>
        <dbReference type="ARBA" id="ARBA00004196"/>
    </source>
</evidence>
<dbReference type="PANTHER" id="PTHR35936:SF17">
    <property type="entry name" value="ARGININE-BINDING EXTRACELLULAR PROTEIN ARTP"/>
    <property type="match status" value="1"/>
</dbReference>
<evidence type="ECO:0000256" key="4">
    <source>
        <dbReference type="RuleBase" id="RU003744"/>
    </source>
</evidence>
<dbReference type="GO" id="GO:0030313">
    <property type="term" value="C:cell envelope"/>
    <property type="evidence" value="ECO:0007669"/>
    <property type="project" value="UniProtKB-SubCell"/>
</dbReference>
<sequence>MRPFAILGYPPQMRLIVGLDDSCHHCLASSQEAHAGITTTGSGRAAQAAIPSTPGLQSKTMRKIARSFFAMREAETHMKKVIFAAAVAVSLSGFAAHAETIRFGVDLNYPPFSKQGADGKPEGFDIDMANALCSAMKVTCQIVPQDWDGLIPALNANKFDAILSSMQITEERKKAVDFSNKYYNIASRIIAKSNTQVSQTSFKGKKIGVLRASTQEKFARDFWGKNGATIVAYTKSPESFLDLKAGRVDAVFVDGAVGEQEFLKTDGGKGYAFVGPNYADVKYFGLGAGIAVKKGNQALTSRLNKAIEQIRKDGSYKKVQDKYFRFDVYGG</sequence>
<dbReference type="SUPFAM" id="SSF53850">
    <property type="entry name" value="Periplasmic binding protein-like II"/>
    <property type="match status" value="1"/>
</dbReference>
<evidence type="ECO:0000256" key="2">
    <source>
        <dbReference type="ARBA" id="ARBA00010333"/>
    </source>
</evidence>
<feature type="domain" description="Solute-binding protein family 3/N-terminal" evidence="5">
    <location>
        <begin position="100"/>
        <end position="327"/>
    </location>
</feature>
<dbReference type="InterPro" id="IPR001638">
    <property type="entry name" value="Solute-binding_3/MltF_N"/>
</dbReference>
<comment type="similarity">
    <text evidence="2 4">Belongs to the bacterial solute-binding protein 3 family.</text>
</comment>
<dbReference type="EMBL" id="QJKC01000025">
    <property type="protein sequence ID" value="PXX41324.1"/>
    <property type="molecule type" value="Genomic_DNA"/>
</dbReference>
<dbReference type="PANTHER" id="PTHR35936">
    <property type="entry name" value="MEMBRANE-BOUND LYTIC MUREIN TRANSGLYCOSYLASE F"/>
    <property type="match status" value="1"/>
</dbReference>
<dbReference type="InterPro" id="IPR018313">
    <property type="entry name" value="SBP_3_CS"/>
</dbReference>
<protein>
    <submittedName>
        <fullName evidence="6">Arginine/ornithine transport system substrate-binding protein</fullName>
    </submittedName>
</protein>
<dbReference type="AlphaFoldDB" id="A0A318J1Q0"/>
<evidence type="ECO:0000313" key="6">
    <source>
        <dbReference type="EMBL" id="PXX41324.1"/>
    </source>
</evidence>
<proteinExistence type="inferred from homology"/>
<accession>A0A318J1Q0</accession>
<comment type="caution">
    <text evidence="6">The sequence shown here is derived from an EMBL/GenBank/DDBJ whole genome shotgun (WGS) entry which is preliminary data.</text>
</comment>
<gene>
    <name evidence="6" type="ORF">DFR38_1258</name>
</gene>